<keyword evidence="9 11" id="KW-0665">Pyrimidine biosynthesis</keyword>
<dbReference type="CDD" id="cd04254">
    <property type="entry name" value="AAK_UMPK-PyrH-Ec"/>
    <property type="match status" value="1"/>
</dbReference>
<keyword evidence="14" id="KW-1185">Reference proteome</keyword>
<feature type="binding site" evidence="11">
    <location>
        <position position="56"/>
    </location>
    <ligand>
        <name>UMP</name>
        <dbReference type="ChEBI" id="CHEBI:57865"/>
    </ligand>
</feature>
<dbReference type="GO" id="GO:0033862">
    <property type="term" value="F:UMP kinase activity"/>
    <property type="evidence" value="ECO:0007669"/>
    <property type="project" value="UniProtKB-EC"/>
</dbReference>
<keyword evidence="8 11" id="KW-0067">ATP-binding</keyword>
<dbReference type="GO" id="GO:0044210">
    <property type="term" value="P:'de novo' CTP biosynthetic process"/>
    <property type="evidence" value="ECO:0007669"/>
    <property type="project" value="UniProtKB-UniRule"/>
</dbReference>
<comment type="similarity">
    <text evidence="3 11">Belongs to the UMP kinase family.</text>
</comment>
<feature type="binding site" evidence="11">
    <location>
        <position position="164"/>
    </location>
    <ligand>
        <name>ATP</name>
        <dbReference type="ChEBI" id="CHEBI:30616"/>
    </ligand>
</feature>
<evidence type="ECO:0000256" key="4">
    <source>
        <dbReference type="ARBA" id="ARBA00022490"/>
    </source>
</evidence>
<protein>
    <recommendedName>
        <fullName evidence="11">Uridylate kinase</fullName>
        <shortName evidence="11">UK</shortName>
        <ecNumber evidence="11">2.7.4.22</ecNumber>
    </recommendedName>
    <alternativeName>
        <fullName evidence="11">Uridine monophosphate kinase</fullName>
        <shortName evidence="11">UMP kinase</shortName>
        <shortName evidence="11">UMPK</shortName>
    </alternativeName>
</protein>
<evidence type="ECO:0000256" key="3">
    <source>
        <dbReference type="ARBA" id="ARBA00007614"/>
    </source>
</evidence>
<evidence type="ECO:0000313" key="14">
    <source>
        <dbReference type="Proteomes" id="UP000232196"/>
    </source>
</evidence>
<comment type="subunit">
    <text evidence="11">Homohexamer.</text>
</comment>
<evidence type="ECO:0000256" key="8">
    <source>
        <dbReference type="ARBA" id="ARBA00022840"/>
    </source>
</evidence>
<dbReference type="RefSeq" id="WP_008592152.1">
    <property type="nucleotide sequence ID" value="NZ_NPDL01000009.1"/>
</dbReference>
<dbReference type="InterPro" id="IPR011817">
    <property type="entry name" value="Uridylate_kinase"/>
</dbReference>
<dbReference type="OrthoDB" id="9807458at2"/>
<dbReference type="GO" id="GO:0005524">
    <property type="term" value="F:ATP binding"/>
    <property type="evidence" value="ECO:0007669"/>
    <property type="project" value="UniProtKB-KW"/>
</dbReference>
<evidence type="ECO:0000256" key="9">
    <source>
        <dbReference type="ARBA" id="ARBA00022975"/>
    </source>
</evidence>
<dbReference type="PANTHER" id="PTHR42833:SF4">
    <property type="entry name" value="URIDYLATE KINASE PUMPKIN, CHLOROPLASTIC"/>
    <property type="match status" value="1"/>
</dbReference>
<comment type="caution">
    <text evidence="13">The sequence shown here is derived from an EMBL/GenBank/DDBJ whole genome shotgun (WGS) entry which is preliminary data.</text>
</comment>
<accession>A0A2M9X982</accession>
<dbReference type="AlphaFoldDB" id="A0A2M9X982"/>
<keyword evidence="4 11" id="KW-0963">Cytoplasm</keyword>
<dbReference type="InterPro" id="IPR036393">
    <property type="entry name" value="AceGlu_kinase-like_sf"/>
</dbReference>
<evidence type="ECO:0000256" key="2">
    <source>
        <dbReference type="ARBA" id="ARBA00004791"/>
    </source>
</evidence>
<evidence type="ECO:0000256" key="10">
    <source>
        <dbReference type="ARBA" id="ARBA00047767"/>
    </source>
</evidence>
<feature type="binding site" evidence="11">
    <location>
        <position position="173"/>
    </location>
    <ligand>
        <name>ATP</name>
        <dbReference type="ChEBI" id="CHEBI:30616"/>
    </ligand>
</feature>
<feature type="binding site" evidence="11">
    <location>
        <position position="76"/>
    </location>
    <ligand>
        <name>UMP</name>
        <dbReference type="ChEBI" id="CHEBI:57865"/>
    </ligand>
</feature>
<dbReference type="InterPro" id="IPR001048">
    <property type="entry name" value="Asp/Glu/Uridylate_kinase"/>
</dbReference>
<evidence type="ECO:0000256" key="6">
    <source>
        <dbReference type="ARBA" id="ARBA00022741"/>
    </source>
</evidence>
<feature type="domain" description="Aspartate/glutamate/uridylate kinase" evidence="12">
    <location>
        <begin position="9"/>
        <end position="218"/>
    </location>
</feature>
<evidence type="ECO:0000256" key="1">
    <source>
        <dbReference type="ARBA" id="ARBA00004496"/>
    </source>
</evidence>
<dbReference type="SUPFAM" id="SSF53633">
    <property type="entry name" value="Carbamate kinase-like"/>
    <property type="match status" value="1"/>
</dbReference>
<evidence type="ECO:0000256" key="7">
    <source>
        <dbReference type="ARBA" id="ARBA00022777"/>
    </source>
</evidence>
<dbReference type="UniPathway" id="UPA00159">
    <property type="reaction ID" value="UER00275"/>
</dbReference>
<keyword evidence="5 11" id="KW-0808">Transferase</keyword>
<dbReference type="FunFam" id="3.40.1160.10:FF:000001">
    <property type="entry name" value="Uridylate kinase"/>
    <property type="match status" value="1"/>
</dbReference>
<dbReference type="Proteomes" id="UP000232196">
    <property type="component" value="Unassembled WGS sequence"/>
</dbReference>
<feature type="binding site" evidence="11">
    <location>
        <begin position="137"/>
        <end position="144"/>
    </location>
    <ligand>
        <name>UMP</name>
        <dbReference type="ChEBI" id="CHEBI:57865"/>
    </ligand>
</feature>
<dbReference type="EC" id="2.7.4.22" evidence="11"/>
<reference evidence="13 14" key="1">
    <citation type="submission" date="2017-07" db="EMBL/GenBank/DDBJ databases">
        <title>Leptospira spp. isolated from tropical soils.</title>
        <authorList>
            <person name="Thibeaux R."/>
            <person name="Iraola G."/>
            <person name="Ferres I."/>
            <person name="Bierque E."/>
            <person name="Girault D."/>
            <person name="Soupe-Gilbert M.-E."/>
            <person name="Picardeau M."/>
            <person name="Goarant C."/>
        </authorList>
    </citation>
    <scope>NUCLEOTIDE SEQUENCE [LARGE SCALE GENOMIC DNA]</scope>
    <source>
        <strain evidence="13 14">MCA1-C-A1</strain>
    </source>
</reference>
<feature type="binding site" evidence="11">
    <location>
        <position position="170"/>
    </location>
    <ligand>
        <name>ATP</name>
        <dbReference type="ChEBI" id="CHEBI:30616"/>
    </ligand>
</feature>
<comment type="caution">
    <text evidence="11">Lacks conserved residue(s) required for the propagation of feature annotation.</text>
</comment>
<dbReference type="InterPro" id="IPR015963">
    <property type="entry name" value="Uridylate_kinase_bac"/>
</dbReference>
<dbReference type="EMBL" id="NPDN01000009">
    <property type="protein sequence ID" value="PJZ24251.1"/>
    <property type="molecule type" value="Genomic_DNA"/>
</dbReference>
<name>A0A2M9X982_9LEPT</name>
<comment type="activity regulation">
    <text evidence="11">Inhibited by UTP.</text>
</comment>
<dbReference type="HAMAP" id="MF_01220_B">
    <property type="entry name" value="PyrH_B"/>
    <property type="match status" value="1"/>
</dbReference>
<dbReference type="GO" id="GO:0006225">
    <property type="term" value="P:UDP biosynthetic process"/>
    <property type="evidence" value="ECO:0007669"/>
    <property type="project" value="TreeGrafter"/>
</dbReference>
<dbReference type="Gene3D" id="3.40.1160.10">
    <property type="entry name" value="Acetylglutamate kinase-like"/>
    <property type="match status" value="1"/>
</dbReference>
<dbReference type="GO" id="GO:0005737">
    <property type="term" value="C:cytoplasm"/>
    <property type="evidence" value="ECO:0007669"/>
    <property type="project" value="UniProtKB-SubCell"/>
</dbReference>
<gene>
    <name evidence="11" type="primary">pyrH</name>
    <name evidence="13" type="ORF">CH357_16400</name>
</gene>
<sequence>MAEETSKYKRILIKLSGEALAGEGEFGIDSNKAHSLAEEIKEVHSLGVEIALVVGGGNLIRGANLAKVGMDQATADYMGMLATIQNALALQDACEKKGLYTRVQSAIDIHSIAESYIRRRAVRHLEKKRIVIFAGGIGNPYFTTDTAASLRAVEVGCEVILKATKVDGVYEADPKKDPSAKRYTHISFMESIKRRLKVMDSTALSLCMENNMSIIVFDIFKRGNLKDLVLGDKKIGTLISNSEDIRIDGE</sequence>
<evidence type="ECO:0000256" key="11">
    <source>
        <dbReference type="HAMAP-Rule" id="MF_01220"/>
    </source>
</evidence>
<proteinExistence type="inferred from homology"/>
<feature type="binding site" evidence="11">
    <location>
        <position position="61"/>
    </location>
    <ligand>
        <name>ATP</name>
        <dbReference type="ChEBI" id="CHEBI:30616"/>
    </ligand>
</feature>
<evidence type="ECO:0000256" key="5">
    <source>
        <dbReference type="ARBA" id="ARBA00022679"/>
    </source>
</evidence>
<comment type="function">
    <text evidence="11">Catalyzes the reversible phosphorylation of UMP to UDP.</text>
</comment>
<keyword evidence="6 11" id="KW-0547">Nucleotide-binding</keyword>
<dbReference type="NCBIfam" id="TIGR02075">
    <property type="entry name" value="pyrH_bact"/>
    <property type="match status" value="1"/>
</dbReference>
<feature type="binding site" evidence="11">
    <location>
        <begin position="14"/>
        <end position="17"/>
    </location>
    <ligand>
        <name>ATP</name>
        <dbReference type="ChEBI" id="CHEBI:30616"/>
    </ligand>
</feature>
<organism evidence="13 14">
    <name type="scientific">Leptospira hartskeerlii</name>
    <dbReference type="NCBI Taxonomy" id="2023177"/>
    <lineage>
        <taxon>Bacteria</taxon>
        <taxon>Pseudomonadati</taxon>
        <taxon>Spirochaetota</taxon>
        <taxon>Spirochaetia</taxon>
        <taxon>Leptospirales</taxon>
        <taxon>Leptospiraceae</taxon>
        <taxon>Leptospira</taxon>
    </lineage>
</organism>
<comment type="pathway">
    <text evidence="2 11">Pyrimidine metabolism; CTP biosynthesis via de novo pathway; UDP from UMP (UMPK route): step 1/1.</text>
</comment>
<dbReference type="PIRSF" id="PIRSF005650">
    <property type="entry name" value="Uridylate_kin"/>
    <property type="match status" value="1"/>
</dbReference>
<dbReference type="PANTHER" id="PTHR42833">
    <property type="entry name" value="URIDYLATE KINASE"/>
    <property type="match status" value="1"/>
</dbReference>
<dbReference type="Pfam" id="PF00696">
    <property type="entry name" value="AA_kinase"/>
    <property type="match status" value="1"/>
</dbReference>
<evidence type="ECO:0000313" key="13">
    <source>
        <dbReference type="EMBL" id="PJZ24251.1"/>
    </source>
</evidence>
<comment type="catalytic activity">
    <reaction evidence="10 11">
        <text>UMP + ATP = UDP + ADP</text>
        <dbReference type="Rhea" id="RHEA:24400"/>
        <dbReference type="ChEBI" id="CHEBI:30616"/>
        <dbReference type="ChEBI" id="CHEBI:57865"/>
        <dbReference type="ChEBI" id="CHEBI:58223"/>
        <dbReference type="ChEBI" id="CHEBI:456216"/>
        <dbReference type="EC" id="2.7.4.22"/>
    </reaction>
</comment>
<keyword evidence="7 11" id="KW-0418">Kinase</keyword>
<evidence type="ECO:0000259" key="12">
    <source>
        <dbReference type="Pfam" id="PF00696"/>
    </source>
</evidence>
<feature type="binding site" evidence="11">
    <location>
        <position position="57"/>
    </location>
    <ligand>
        <name>ATP</name>
        <dbReference type="ChEBI" id="CHEBI:30616"/>
    </ligand>
</feature>
<comment type="subcellular location">
    <subcellularLocation>
        <location evidence="1 11">Cytoplasm</location>
    </subcellularLocation>
</comment>